<feature type="domain" description="Gnk2-homologous" evidence="22">
    <location>
        <begin position="77"/>
        <end position="181"/>
    </location>
</feature>
<dbReference type="PROSITE" id="PS51473">
    <property type="entry name" value="GNK2"/>
    <property type="match status" value="2"/>
</dbReference>
<sequence>MLSKVTVNAPVKSVLFFLLRALYPRPVAESLQAKSPFPLYPSSSQNTPIMASILSLFPLLILHTLLLAPTKTYSQRGPLVDYCAGDTNYTVPSTFSSNLDLLLSKLTSSPRDAGYFSNTTVGASSSAPAYGLAQCRPDVPASACSACLNHSASFAATVCPFRKSAAIRLDLCILRYSDQRFFGQLEDDTTWQVVNPTNVSDPAVFYREMTGPMDKSASQAAATESKFGVGMANSTQYGNIYAMAQCTRDLSETDCSTCLSKVVGFLPICCYGHPGGQALKVSCAVRFETYPFFSMSFIPPPPPPPGSSTSPDSGNGTNTTGYGKSNNTTKVVLIVVFSVVAALVVLFAMCICLRRRIMLRRLLVDGDEEFKNSELLLFDLGTLSAATNNFSNEHKLGEGGFGPVYKGTLQDGQEIAVKRLSGTSRQGLVELRNEVVLVANLQHRNLVKLLGCCLEEEERLLVYEYLSNTSLDKFLFDPIGREQLDWGRRYKIIEGIGRGLLYLHEDSRLRIIHRDLKAGNILLDGDMNPKISDFGLAKLFVIDETQGNASQIAGTFGYMAPEYALHGLFSTKSDVYSYGVLVLEIVTGQRTSRFHGSGSSPDLLSYVWQHWNEGMASQVIDQSLGDQYEIREVLRCIHIGLLCIQKDPTERPSMATVILMLSSYTVPLPAPSAPAFFIRSDAVGGAEVLEGDVWTGLSGIESSSGRTTRKSTMIGKSTPVSVNDVSITDIEPR</sequence>
<keyword evidence="4" id="KW-0597">Phosphoprotein</keyword>
<accession>A0A6I9RSH1</accession>
<reference evidence="24" key="1">
    <citation type="submission" date="2025-08" db="UniProtKB">
        <authorList>
            <consortium name="RefSeq"/>
        </authorList>
    </citation>
    <scope>IDENTIFICATION</scope>
</reference>
<evidence type="ECO:0000256" key="6">
    <source>
        <dbReference type="ARBA" id="ARBA00022692"/>
    </source>
</evidence>
<dbReference type="PROSITE" id="PS00108">
    <property type="entry name" value="PROTEIN_KINASE_ST"/>
    <property type="match status" value="1"/>
</dbReference>
<dbReference type="PANTHER" id="PTHR27002:SF1050">
    <property type="entry name" value="CYSTEINE-RICH RECEPTOR-LIKE PROTEIN KINASE 5"/>
    <property type="match status" value="1"/>
</dbReference>
<organism evidence="23 24">
    <name type="scientific">Elaeis guineensis var. tenera</name>
    <name type="common">Oil palm</name>
    <dbReference type="NCBI Taxonomy" id="51953"/>
    <lineage>
        <taxon>Eukaryota</taxon>
        <taxon>Viridiplantae</taxon>
        <taxon>Streptophyta</taxon>
        <taxon>Embryophyta</taxon>
        <taxon>Tracheophyta</taxon>
        <taxon>Spermatophyta</taxon>
        <taxon>Magnoliopsida</taxon>
        <taxon>Liliopsida</taxon>
        <taxon>Arecaceae</taxon>
        <taxon>Arecoideae</taxon>
        <taxon>Cocoseae</taxon>
        <taxon>Elaeidinae</taxon>
        <taxon>Elaeis</taxon>
    </lineage>
</organism>
<evidence type="ECO:0000313" key="23">
    <source>
        <dbReference type="Proteomes" id="UP000504607"/>
    </source>
</evidence>
<keyword evidence="9" id="KW-0547">Nucleotide-binding</keyword>
<dbReference type="InterPro" id="IPR011009">
    <property type="entry name" value="Kinase-like_dom_sf"/>
</dbReference>
<dbReference type="FunFam" id="3.30.430.20:FF:000002">
    <property type="entry name" value="Cysteine-rich receptor-like protein kinase 10"/>
    <property type="match status" value="1"/>
</dbReference>
<dbReference type="Pfam" id="PF01657">
    <property type="entry name" value="Stress-antifung"/>
    <property type="match status" value="2"/>
</dbReference>
<keyword evidence="5" id="KW-0808">Transferase</keyword>
<evidence type="ECO:0000256" key="19">
    <source>
        <dbReference type="SAM" id="MobiDB-lite"/>
    </source>
</evidence>
<dbReference type="InParanoid" id="A0A6I9RSH1"/>
<dbReference type="GO" id="GO:0005886">
    <property type="term" value="C:plasma membrane"/>
    <property type="evidence" value="ECO:0007669"/>
    <property type="project" value="TreeGrafter"/>
</dbReference>
<evidence type="ECO:0000256" key="11">
    <source>
        <dbReference type="ARBA" id="ARBA00022840"/>
    </source>
</evidence>
<keyword evidence="8" id="KW-0677">Repeat</keyword>
<evidence type="ECO:0000256" key="17">
    <source>
        <dbReference type="ARBA" id="ARBA00047899"/>
    </source>
</evidence>
<name>A0A6I9RSH1_ELAGV</name>
<keyword evidence="23" id="KW-1185">Reference proteome</keyword>
<keyword evidence="3" id="KW-0723">Serine/threonine-protein kinase</keyword>
<evidence type="ECO:0000256" key="18">
    <source>
        <dbReference type="ARBA" id="ARBA00048679"/>
    </source>
</evidence>
<evidence type="ECO:0000256" key="1">
    <source>
        <dbReference type="ARBA" id="ARBA00004167"/>
    </source>
</evidence>
<evidence type="ECO:0000256" key="13">
    <source>
        <dbReference type="ARBA" id="ARBA00023136"/>
    </source>
</evidence>
<dbReference type="FunFam" id="1.10.510.10:FF:000343">
    <property type="entry name" value="Cysteine-rich receptor-like protein kinase 28"/>
    <property type="match status" value="1"/>
</dbReference>
<keyword evidence="15" id="KW-0675">Receptor</keyword>
<evidence type="ECO:0000256" key="20">
    <source>
        <dbReference type="SAM" id="Phobius"/>
    </source>
</evidence>
<dbReference type="FunFam" id="3.30.200.20:FF:000195">
    <property type="entry name" value="G-type lectin S-receptor-like serine/threonine-protein kinase"/>
    <property type="match status" value="1"/>
</dbReference>
<evidence type="ECO:0000256" key="14">
    <source>
        <dbReference type="ARBA" id="ARBA00023157"/>
    </source>
</evidence>
<evidence type="ECO:0000256" key="7">
    <source>
        <dbReference type="ARBA" id="ARBA00022729"/>
    </source>
</evidence>
<evidence type="ECO:0000259" key="22">
    <source>
        <dbReference type="PROSITE" id="PS51473"/>
    </source>
</evidence>
<evidence type="ECO:0000256" key="4">
    <source>
        <dbReference type="ARBA" id="ARBA00022553"/>
    </source>
</evidence>
<feature type="region of interest" description="Disordered" evidence="19">
    <location>
        <begin position="301"/>
        <end position="322"/>
    </location>
</feature>
<dbReference type="SMART" id="SM00220">
    <property type="entry name" value="S_TKc"/>
    <property type="match status" value="1"/>
</dbReference>
<comment type="catalytic activity">
    <reaction evidence="17">
        <text>L-threonyl-[protein] + ATP = O-phospho-L-threonyl-[protein] + ADP + H(+)</text>
        <dbReference type="Rhea" id="RHEA:46608"/>
        <dbReference type="Rhea" id="RHEA-COMP:11060"/>
        <dbReference type="Rhea" id="RHEA-COMP:11605"/>
        <dbReference type="ChEBI" id="CHEBI:15378"/>
        <dbReference type="ChEBI" id="CHEBI:30013"/>
        <dbReference type="ChEBI" id="CHEBI:30616"/>
        <dbReference type="ChEBI" id="CHEBI:61977"/>
        <dbReference type="ChEBI" id="CHEBI:456216"/>
        <dbReference type="EC" id="2.7.11.1"/>
    </reaction>
</comment>
<evidence type="ECO:0000259" key="21">
    <source>
        <dbReference type="PROSITE" id="PS50011"/>
    </source>
</evidence>
<dbReference type="PROSITE" id="PS50011">
    <property type="entry name" value="PROTEIN_KINASE_DOM"/>
    <property type="match status" value="1"/>
</dbReference>
<dbReference type="InterPro" id="IPR008271">
    <property type="entry name" value="Ser/Thr_kinase_AS"/>
</dbReference>
<feature type="domain" description="Protein kinase" evidence="21">
    <location>
        <begin position="390"/>
        <end position="665"/>
    </location>
</feature>
<evidence type="ECO:0000256" key="15">
    <source>
        <dbReference type="ARBA" id="ARBA00023170"/>
    </source>
</evidence>
<dbReference type="Pfam" id="PF07714">
    <property type="entry name" value="PK_Tyr_Ser-Thr"/>
    <property type="match status" value="1"/>
</dbReference>
<protein>
    <recommendedName>
        <fullName evidence="2">non-specific serine/threonine protein kinase</fullName>
        <ecNumber evidence="2">2.7.11.1</ecNumber>
    </recommendedName>
</protein>
<feature type="compositionally biased region" description="Low complexity" evidence="19">
    <location>
        <begin position="307"/>
        <end position="321"/>
    </location>
</feature>
<proteinExistence type="predicted"/>
<keyword evidence="14" id="KW-1015">Disulfide bond</keyword>
<evidence type="ECO:0000256" key="12">
    <source>
        <dbReference type="ARBA" id="ARBA00022989"/>
    </source>
</evidence>
<dbReference type="EC" id="2.7.11.1" evidence="2"/>
<evidence type="ECO:0000256" key="16">
    <source>
        <dbReference type="ARBA" id="ARBA00023180"/>
    </source>
</evidence>
<dbReference type="Proteomes" id="UP000504607">
    <property type="component" value="Chromosome 1"/>
</dbReference>
<dbReference type="AlphaFoldDB" id="A0A6I9RSH1"/>
<dbReference type="InterPro" id="IPR001245">
    <property type="entry name" value="Ser-Thr/Tyr_kinase_cat_dom"/>
</dbReference>
<dbReference type="InterPro" id="IPR000719">
    <property type="entry name" value="Prot_kinase_dom"/>
</dbReference>
<feature type="transmembrane region" description="Helical" evidence="20">
    <location>
        <begin position="331"/>
        <end position="353"/>
    </location>
</feature>
<dbReference type="GO" id="GO:0005524">
    <property type="term" value="F:ATP binding"/>
    <property type="evidence" value="ECO:0007669"/>
    <property type="project" value="UniProtKB-KW"/>
</dbReference>
<dbReference type="Gene3D" id="3.30.430.20">
    <property type="entry name" value="Gnk2 domain, C-X8-C-X2-C motif"/>
    <property type="match status" value="2"/>
</dbReference>
<dbReference type="Gene3D" id="1.10.510.10">
    <property type="entry name" value="Transferase(Phosphotransferase) domain 1"/>
    <property type="match status" value="1"/>
</dbReference>
<evidence type="ECO:0000256" key="10">
    <source>
        <dbReference type="ARBA" id="ARBA00022777"/>
    </source>
</evidence>
<keyword evidence="13 20" id="KW-0472">Membrane</keyword>
<dbReference type="InterPro" id="IPR002902">
    <property type="entry name" value="GNK2"/>
</dbReference>
<dbReference type="CDD" id="cd23509">
    <property type="entry name" value="Gnk2-like"/>
    <property type="match status" value="2"/>
</dbReference>
<keyword evidence="7" id="KW-0732">Signal</keyword>
<keyword evidence="16" id="KW-0325">Glycoprotein</keyword>
<dbReference type="Gene3D" id="3.30.200.20">
    <property type="entry name" value="Phosphorylase Kinase, domain 1"/>
    <property type="match status" value="1"/>
</dbReference>
<feature type="transmembrane region" description="Helical" evidence="20">
    <location>
        <begin position="49"/>
        <end position="68"/>
    </location>
</feature>
<keyword evidence="10" id="KW-0418">Kinase</keyword>
<dbReference type="SUPFAM" id="SSF56112">
    <property type="entry name" value="Protein kinase-like (PK-like)"/>
    <property type="match status" value="1"/>
</dbReference>
<evidence type="ECO:0000256" key="2">
    <source>
        <dbReference type="ARBA" id="ARBA00012513"/>
    </source>
</evidence>
<feature type="domain" description="Gnk2-homologous" evidence="22">
    <location>
        <begin position="187"/>
        <end position="292"/>
    </location>
</feature>
<evidence type="ECO:0000256" key="9">
    <source>
        <dbReference type="ARBA" id="ARBA00022741"/>
    </source>
</evidence>
<evidence type="ECO:0000256" key="5">
    <source>
        <dbReference type="ARBA" id="ARBA00022679"/>
    </source>
</evidence>
<dbReference type="CDD" id="cd14066">
    <property type="entry name" value="STKc_IRAK"/>
    <property type="match status" value="1"/>
</dbReference>
<keyword evidence="11" id="KW-0067">ATP-binding</keyword>
<evidence type="ECO:0000256" key="3">
    <source>
        <dbReference type="ARBA" id="ARBA00022527"/>
    </source>
</evidence>
<keyword evidence="12 20" id="KW-1133">Transmembrane helix</keyword>
<evidence type="ECO:0000313" key="24">
    <source>
        <dbReference type="RefSeq" id="XP_010931375.2"/>
    </source>
</evidence>
<dbReference type="RefSeq" id="XP_010931375.2">
    <property type="nucleotide sequence ID" value="XM_010933073.3"/>
</dbReference>
<comment type="catalytic activity">
    <reaction evidence="18">
        <text>L-seryl-[protein] + ATP = O-phospho-L-seryl-[protein] + ADP + H(+)</text>
        <dbReference type="Rhea" id="RHEA:17989"/>
        <dbReference type="Rhea" id="RHEA-COMP:9863"/>
        <dbReference type="Rhea" id="RHEA-COMP:11604"/>
        <dbReference type="ChEBI" id="CHEBI:15378"/>
        <dbReference type="ChEBI" id="CHEBI:29999"/>
        <dbReference type="ChEBI" id="CHEBI:30616"/>
        <dbReference type="ChEBI" id="CHEBI:83421"/>
        <dbReference type="ChEBI" id="CHEBI:456216"/>
        <dbReference type="EC" id="2.7.11.1"/>
    </reaction>
</comment>
<evidence type="ECO:0000256" key="8">
    <source>
        <dbReference type="ARBA" id="ARBA00022737"/>
    </source>
</evidence>
<comment type="subcellular location">
    <subcellularLocation>
        <location evidence="1">Membrane</location>
        <topology evidence="1">Single-pass membrane protein</topology>
    </subcellularLocation>
</comment>
<dbReference type="InterPro" id="IPR038408">
    <property type="entry name" value="GNK2_sf"/>
</dbReference>
<dbReference type="PANTHER" id="PTHR27002">
    <property type="entry name" value="RECEPTOR-LIKE SERINE/THREONINE-PROTEIN KINASE SD1-8"/>
    <property type="match status" value="1"/>
</dbReference>
<keyword evidence="6 20" id="KW-0812">Transmembrane</keyword>
<dbReference type="OrthoDB" id="779887at2759"/>
<dbReference type="GO" id="GO:0004674">
    <property type="term" value="F:protein serine/threonine kinase activity"/>
    <property type="evidence" value="ECO:0007669"/>
    <property type="project" value="UniProtKB-KW"/>
</dbReference>
<gene>
    <name evidence="24" type="primary">LOC105052301</name>
</gene>